<dbReference type="InterPro" id="IPR013763">
    <property type="entry name" value="Cyclin-like_dom"/>
</dbReference>
<keyword evidence="2 4" id="KW-0195">Cyclin</keyword>
<keyword evidence="3" id="KW-0131">Cell cycle</keyword>
<feature type="domain" description="Cyclin-like" evidence="6">
    <location>
        <begin position="383"/>
        <end position="466"/>
    </location>
</feature>
<dbReference type="Gene3D" id="1.10.472.10">
    <property type="entry name" value="Cyclin-like"/>
    <property type="match status" value="2"/>
</dbReference>
<evidence type="ECO:0000256" key="2">
    <source>
        <dbReference type="ARBA" id="ARBA00023127"/>
    </source>
</evidence>
<dbReference type="PIRSF" id="PIRSF001771">
    <property type="entry name" value="Cyclin_A_B_D_E"/>
    <property type="match status" value="1"/>
</dbReference>
<dbReference type="InterPro" id="IPR006671">
    <property type="entry name" value="Cyclin_N"/>
</dbReference>
<dbReference type="CDD" id="cd20507">
    <property type="entry name" value="CYCLIN_CCNB1-like_rpt1"/>
    <property type="match status" value="1"/>
</dbReference>
<dbReference type="InterPro" id="IPR039361">
    <property type="entry name" value="Cyclin"/>
</dbReference>
<dbReference type="SMART" id="SM00385">
    <property type="entry name" value="CYCLIN"/>
    <property type="match status" value="2"/>
</dbReference>
<dbReference type="Pfam" id="PF00134">
    <property type="entry name" value="Cyclin_N"/>
    <property type="match status" value="1"/>
</dbReference>
<feature type="compositionally biased region" description="Low complexity" evidence="5">
    <location>
        <begin position="103"/>
        <end position="117"/>
    </location>
</feature>
<evidence type="ECO:0000256" key="5">
    <source>
        <dbReference type="SAM" id="MobiDB-lite"/>
    </source>
</evidence>
<evidence type="ECO:0000256" key="1">
    <source>
        <dbReference type="ARBA" id="ARBA00022618"/>
    </source>
</evidence>
<dbReference type="InterPro" id="IPR036915">
    <property type="entry name" value="Cyclin-like_sf"/>
</dbReference>
<evidence type="ECO:0008006" key="9">
    <source>
        <dbReference type="Google" id="ProtNLM"/>
    </source>
</evidence>
<reference evidence="8" key="1">
    <citation type="submission" date="2021-01" db="EMBL/GenBank/DDBJ databases">
        <authorList>
            <person name="Corre E."/>
            <person name="Pelletier E."/>
            <person name="Niang G."/>
            <person name="Scheremetjew M."/>
            <person name="Finn R."/>
            <person name="Kale V."/>
            <person name="Holt S."/>
            <person name="Cochrane G."/>
            <person name="Meng A."/>
            <person name="Brown T."/>
            <person name="Cohen L."/>
        </authorList>
    </citation>
    <scope>NUCLEOTIDE SEQUENCE</scope>
    <source>
        <strain evidence="8">10249 10 AB</strain>
    </source>
</reference>
<dbReference type="AlphaFoldDB" id="A0A7S4EGU1"/>
<feature type="region of interest" description="Disordered" evidence="5">
    <location>
        <begin position="99"/>
        <end position="168"/>
    </location>
</feature>
<proteinExistence type="inferred from homology"/>
<evidence type="ECO:0000313" key="8">
    <source>
        <dbReference type="EMBL" id="CAE0711568.1"/>
    </source>
</evidence>
<gene>
    <name evidence="8" type="ORF">PAUS00366_LOCUS4320</name>
</gene>
<dbReference type="FunFam" id="1.10.472.10:FF:000001">
    <property type="entry name" value="G2/mitotic-specific cyclin"/>
    <property type="match status" value="1"/>
</dbReference>
<organism evidence="8">
    <name type="scientific">Pseudo-nitzschia australis</name>
    <dbReference type="NCBI Taxonomy" id="44445"/>
    <lineage>
        <taxon>Eukaryota</taxon>
        <taxon>Sar</taxon>
        <taxon>Stramenopiles</taxon>
        <taxon>Ochrophyta</taxon>
        <taxon>Bacillariophyta</taxon>
        <taxon>Bacillariophyceae</taxon>
        <taxon>Bacillariophycidae</taxon>
        <taxon>Bacillariales</taxon>
        <taxon>Bacillariaceae</taxon>
        <taxon>Pseudo-nitzschia</taxon>
    </lineage>
</organism>
<dbReference type="InterPro" id="IPR004367">
    <property type="entry name" value="Cyclin_C-dom"/>
</dbReference>
<dbReference type="PROSITE" id="PS00292">
    <property type="entry name" value="CYCLINS"/>
    <property type="match status" value="1"/>
</dbReference>
<dbReference type="GO" id="GO:0051301">
    <property type="term" value="P:cell division"/>
    <property type="evidence" value="ECO:0007669"/>
    <property type="project" value="UniProtKB-KW"/>
</dbReference>
<dbReference type="GO" id="GO:0016538">
    <property type="term" value="F:cyclin-dependent protein serine/threonine kinase regulator activity"/>
    <property type="evidence" value="ECO:0007669"/>
    <property type="project" value="InterPro"/>
</dbReference>
<evidence type="ECO:0000259" key="6">
    <source>
        <dbReference type="SMART" id="SM00385"/>
    </source>
</evidence>
<feature type="domain" description="Cyclin C-terminal" evidence="7">
    <location>
        <begin position="379"/>
        <end position="498"/>
    </location>
</feature>
<accession>A0A7S4EGU1</accession>
<dbReference type="SUPFAM" id="SSF47954">
    <property type="entry name" value="Cyclin-like"/>
    <property type="match status" value="2"/>
</dbReference>
<keyword evidence="1" id="KW-0132">Cell division</keyword>
<dbReference type="Pfam" id="PF02984">
    <property type="entry name" value="Cyclin_C"/>
    <property type="match status" value="1"/>
</dbReference>
<dbReference type="EMBL" id="HBIX01005425">
    <property type="protein sequence ID" value="CAE0711568.1"/>
    <property type="molecule type" value="Transcribed_RNA"/>
</dbReference>
<dbReference type="SMART" id="SM01332">
    <property type="entry name" value="Cyclin_C"/>
    <property type="match status" value="1"/>
</dbReference>
<dbReference type="PANTHER" id="PTHR10177">
    <property type="entry name" value="CYCLINS"/>
    <property type="match status" value="1"/>
</dbReference>
<feature type="domain" description="Cyclin-like" evidence="6">
    <location>
        <begin position="284"/>
        <end position="370"/>
    </location>
</feature>
<name>A0A7S4EGU1_9STRA</name>
<evidence type="ECO:0000259" key="7">
    <source>
        <dbReference type="SMART" id="SM01332"/>
    </source>
</evidence>
<evidence type="ECO:0000256" key="3">
    <source>
        <dbReference type="ARBA" id="ARBA00023306"/>
    </source>
</evidence>
<dbReference type="InterPro" id="IPR048258">
    <property type="entry name" value="Cyclins_cyclin-box"/>
</dbReference>
<dbReference type="GO" id="GO:0044772">
    <property type="term" value="P:mitotic cell cycle phase transition"/>
    <property type="evidence" value="ECO:0007669"/>
    <property type="project" value="InterPro"/>
</dbReference>
<evidence type="ECO:0000256" key="4">
    <source>
        <dbReference type="RuleBase" id="RU000383"/>
    </source>
</evidence>
<feature type="region of interest" description="Disordered" evidence="5">
    <location>
        <begin position="216"/>
        <end position="235"/>
    </location>
</feature>
<comment type="similarity">
    <text evidence="4">Belongs to the cyclin family.</text>
</comment>
<sequence length="522" mass="58047">MPLTRASRKRLSAGDCSNAIIEAEVSEPSLLPPRTKRLRTASTSSSVTKAAPIASVAAAIHRKGRALKAVPTNAIPNSIQNANIIEQRQQQQELTAKRITRGAKTTTAASKPKAAAANKRGRPAKTAKQQATKEEEDQEQHFVSVETKTSSTRATFADGDDDDDDTKTETVSVAAAEVAAVAANTDQNNNNSNANIAVNTEHLDIRDSLRNEAGEIATSSSSYQNGVPDDIDARDARDPLSVTDYVADMYKHFRSKEEECSVDSMYMGSKQPNINESMRCILVDWLIEVHYKFKLFPETLYLTVNVLDRFLAQTPDEVTKRDLQLVGVTALLVSAKYEEMYVPELRDLTYICDGAYTETKILRMEEKMLKTLNYNVTVPTPHTFLIRFLKAAHADKLMAQLACFLLDGTLLSLESLTCRWRPSQLAAAAILLARRQCGRHNWSPTLVTYSLYREEDVLPVAKALLHNKHRLEQNRELLALAKKYSKNKYGKVSHFKFDPLEYPEAVSGDESIEGIEDSHVSL</sequence>
<protein>
    <recommendedName>
        <fullName evidence="9">Cyclin N-terminal domain-containing protein</fullName>
    </recommendedName>
</protein>
<dbReference type="InterPro" id="IPR046965">
    <property type="entry name" value="Cyclin_A/B-like"/>
</dbReference>